<keyword evidence="1" id="KW-1133">Transmembrane helix</keyword>
<evidence type="ECO:0000313" key="4">
    <source>
        <dbReference type="Proteomes" id="UP001524478"/>
    </source>
</evidence>
<keyword evidence="1" id="KW-0812">Transmembrane</keyword>
<dbReference type="EMBL" id="JANGAC010000002">
    <property type="protein sequence ID" value="MCQ4922025.1"/>
    <property type="molecule type" value="Genomic_DNA"/>
</dbReference>
<dbReference type="Pfam" id="PF14684">
    <property type="entry name" value="Tricorn_C1"/>
    <property type="match status" value="1"/>
</dbReference>
<dbReference type="RefSeq" id="WP_256310361.1">
    <property type="nucleotide sequence ID" value="NZ_JANGAC010000002.1"/>
</dbReference>
<evidence type="ECO:0000313" key="3">
    <source>
        <dbReference type="EMBL" id="MCQ4922025.1"/>
    </source>
</evidence>
<gene>
    <name evidence="3" type="ORF">NE686_02920</name>
</gene>
<dbReference type="SUPFAM" id="SSF52096">
    <property type="entry name" value="ClpP/crotonase"/>
    <property type="match status" value="1"/>
</dbReference>
<dbReference type="Proteomes" id="UP001524478">
    <property type="component" value="Unassembled WGS sequence"/>
</dbReference>
<sequence length="452" mass="52362">MKRKIGIVVMSMIFLCITGVFIFLKINKGTRPNINVSKREIWKSEVYDYIIETNREHVIIYNHTKDSLLPFAYGRMEKDGTIYADKLHGNPLLNIILWKSMPFGKFHNGALKDDMGYVKHFSKIEELPRVKINYFTKDPVQNFEVFWQIFDENYSLFGLTNFDWKQIYDEYKSKVTQNTSQDELRQIFKEMILKLDDKHVQVITGISSISSKVEDNQRQRLYLDNHEEIQKNIRRYIIGGLKSKLNGRIQYGKMEEGFGYILLNSFDLFDKKEIDRALDEVVEEFKGNRGMIIDLRFNSGGSDAFALATASRFTNEKKLVFSKRVRSGSYYEFFEAPPIYIEPDVSRIRTNKIVVMTSQVTASAGEVGRMAFGQIEHVTVIGERTNGTHSDMLVNILPNEWIVTLSAEQYIAADGNMYEKIGFKPDEEVLISEEDIKEGKDTVLEEAIEILK</sequence>
<dbReference type="PANTHER" id="PTHR11261:SF3">
    <property type="entry name" value="RETINOL-BINDING PROTEIN 3"/>
    <property type="match status" value="1"/>
</dbReference>
<evidence type="ECO:0000256" key="1">
    <source>
        <dbReference type="SAM" id="Phobius"/>
    </source>
</evidence>
<reference evidence="3 4" key="1">
    <citation type="submission" date="2022-06" db="EMBL/GenBank/DDBJ databases">
        <title>Isolation of gut microbiota from human fecal samples.</title>
        <authorList>
            <person name="Pamer E.G."/>
            <person name="Barat B."/>
            <person name="Waligurski E."/>
            <person name="Medina S."/>
            <person name="Paddock L."/>
            <person name="Mostad J."/>
        </authorList>
    </citation>
    <scope>NUCLEOTIDE SEQUENCE [LARGE SCALE GENOMIC DNA]</scope>
    <source>
        <strain evidence="3 4">DFI.7.95</strain>
    </source>
</reference>
<keyword evidence="1" id="KW-0472">Membrane</keyword>
<organism evidence="3 4">
    <name type="scientific">Tissierella carlieri</name>
    <dbReference type="NCBI Taxonomy" id="689904"/>
    <lineage>
        <taxon>Bacteria</taxon>
        <taxon>Bacillati</taxon>
        <taxon>Bacillota</taxon>
        <taxon>Tissierellia</taxon>
        <taxon>Tissierellales</taxon>
        <taxon>Tissierellaceae</taxon>
        <taxon>Tissierella</taxon>
    </lineage>
</organism>
<dbReference type="InterPro" id="IPR005151">
    <property type="entry name" value="Tail-specific_protease"/>
</dbReference>
<dbReference type="Gene3D" id="3.90.226.10">
    <property type="entry name" value="2-enoyl-CoA Hydratase, Chain A, domain 1"/>
    <property type="match status" value="1"/>
</dbReference>
<keyword evidence="4" id="KW-1185">Reference proteome</keyword>
<name>A0ABT1S6C9_9FIRM</name>
<evidence type="ECO:0000259" key="2">
    <source>
        <dbReference type="SMART" id="SM00245"/>
    </source>
</evidence>
<comment type="caution">
    <text evidence="3">The sequence shown here is derived from an EMBL/GenBank/DDBJ whole genome shotgun (WGS) entry which is preliminary data.</text>
</comment>
<dbReference type="InterPro" id="IPR028204">
    <property type="entry name" value="Tricorn_C1"/>
</dbReference>
<dbReference type="Gene3D" id="3.30.750.44">
    <property type="match status" value="1"/>
</dbReference>
<proteinExistence type="predicted"/>
<accession>A0ABT1S6C9</accession>
<protein>
    <submittedName>
        <fullName evidence="3">S41 family peptidase</fullName>
    </submittedName>
</protein>
<dbReference type="Pfam" id="PF03572">
    <property type="entry name" value="Peptidase_S41"/>
    <property type="match status" value="1"/>
</dbReference>
<dbReference type="SMART" id="SM00245">
    <property type="entry name" value="TSPc"/>
    <property type="match status" value="1"/>
</dbReference>
<feature type="domain" description="Tail specific protease" evidence="2">
    <location>
        <begin position="230"/>
        <end position="430"/>
    </location>
</feature>
<feature type="transmembrane region" description="Helical" evidence="1">
    <location>
        <begin position="7"/>
        <end position="24"/>
    </location>
</feature>
<dbReference type="InterPro" id="IPR029045">
    <property type="entry name" value="ClpP/crotonase-like_dom_sf"/>
</dbReference>
<dbReference type="PANTHER" id="PTHR11261">
    <property type="entry name" value="INTERPHOTORECEPTOR RETINOID-BINDING PROTEIN"/>
    <property type="match status" value="1"/>
</dbReference>
<dbReference type="CDD" id="cd07563">
    <property type="entry name" value="Peptidase_S41_IRBP"/>
    <property type="match status" value="1"/>
</dbReference>